<evidence type="ECO:0000313" key="1">
    <source>
        <dbReference type="EMBL" id="BBO78341.1"/>
    </source>
</evidence>
<gene>
    <name evidence="1" type="ORF">DSCW_57580</name>
</gene>
<proteinExistence type="predicted"/>
<keyword evidence="2" id="KW-1185">Reference proteome</keyword>
<dbReference type="EMBL" id="AP021875">
    <property type="protein sequence ID" value="BBO78341.1"/>
    <property type="molecule type" value="Genomic_DNA"/>
</dbReference>
<name>A0A5K7ZEY3_9BACT</name>
<organism evidence="1 2">
    <name type="scientific">Desulfosarcina widdelii</name>
    <dbReference type="NCBI Taxonomy" id="947919"/>
    <lineage>
        <taxon>Bacteria</taxon>
        <taxon>Pseudomonadati</taxon>
        <taxon>Thermodesulfobacteriota</taxon>
        <taxon>Desulfobacteria</taxon>
        <taxon>Desulfobacterales</taxon>
        <taxon>Desulfosarcinaceae</taxon>
        <taxon>Desulfosarcina</taxon>
    </lineage>
</organism>
<dbReference type="AlphaFoldDB" id="A0A5K7ZEY3"/>
<accession>A0A5K7ZEY3</accession>
<dbReference type="RefSeq" id="WP_197740445.1">
    <property type="nucleotide sequence ID" value="NZ_AP021875.1"/>
</dbReference>
<dbReference type="Proteomes" id="UP000427769">
    <property type="component" value="Chromosome"/>
</dbReference>
<evidence type="ECO:0000313" key="2">
    <source>
        <dbReference type="Proteomes" id="UP000427769"/>
    </source>
</evidence>
<dbReference type="KEGG" id="dwd:DSCW_57580"/>
<reference evidence="1 2" key="1">
    <citation type="submission" date="2019-11" db="EMBL/GenBank/DDBJ databases">
        <title>Comparative genomics of hydrocarbon-degrading Desulfosarcina strains.</title>
        <authorList>
            <person name="Watanabe M."/>
            <person name="Kojima H."/>
            <person name="Fukui M."/>
        </authorList>
    </citation>
    <scope>NUCLEOTIDE SEQUENCE [LARGE SCALE GENOMIC DNA]</scope>
    <source>
        <strain evidence="1 2">PP31</strain>
    </source>
</reference>
<protein>
    <submittedName>
        <fullName evidence="1">Uncharacterized protein</fullName>
    </submittedName>
</protein>
<sequence length="65" mass="6996">MNASSKNIPVVEDSKMFGHAISAKTEADLGCKPHLVTSCAEACDFFEQHADSLFAAVLYIDPADH</sequence>